<evidence type="ECO:0000256" key="2">
    <source>
        <dbReference type="ARBA" id="ARBA00022679"/>
    </source>
</evidence>
<comment type="caution">
    <text evidence="7">The sequence shown here is derived from an EMBL/GenBank/DDBJ whole genome shotgun (WGS) entry which is preliminary data.</text>
</comment>
<feature type="domain" description="Ribosomal RNA adenine methylase transferase N-terminal" evidence="6">
    <location>
        <begin position="21"/>
        <end position="181"/>
    </location>
</feature>
<dbReference type="SUPFAM" id="SSF53335">
    <property type="entry name" value="S-adenosyl-L-methionine-dependent methyltransferases"/>
    <property type="match status" value="1"/>
</dbReference>
<keyword evidence="4 5" id="KW-0694">RNA-binding</keyword>
<feature type="binding site" evidence="5">
    <location>
        <position position="16"/>
    </location>
    <ligand>
        <name>S-adenosyl-L-methionine</name>
        <dbReference type="ChEBI" id="CHEBI:59789"/>
    </ligand>
</feature>
<dbReference type="GO" id="GO:0005829">
    <property type="term" value="C:cytosol"/>
    <property type="evidence" value="ECO:0007669"/>
    <property type="project" value="TreeGrafter"/>
</dbReference>
<dbReference type="Gene3D" id="3.40.50.150">
    <property type="entry name" value="Vaccinia Virus protein VP39"/>
    <property type="match status" value="1"/>
</dbReference>
<feature type="binding site" evidence="5">
    <location>
        <position position="84"/>
    </location>
    <ligand>
        <name>S-adenosyl-L-methionine</name>
        <dbReference type="ChEBI" id="CHEBI:59789"/>
    </ligand>
</feature>
<feature type="binding site" evidence="5">
    <location>
        <position position="100"/>
    </location>
    <ligand>
        <name>S-adenosyl-L-methionine</name>
        <dbReference type="ChEBI" id="CHEBI:59789"/>
    </ligand>
</feature>
<dbReference type="RefSeq" id="WP_188686679.1">
    <property type="nucleotide sequence ID" value="NZ_BMIS01000017.1"/>
</dbReference>
<accession>A0A917AUW6</accession>
<feature type="binding site" evidence="5">
    <location>
        <position position="40"/>
    </location>
    <ligand>
        <name>S-adenosyl-L-methionine</name>
        <dbReference type="ChEBI" id="CHEBI:59789"/>
    </ligand>
</feature>
<feature type="binding site" evidence="5">
    <location>
        <position position="14"/>
    </location>
    <ligand>
        <name>S-adenosyl-L-methionine</name>
        <dbReference type="ChEBI" id="CHEBI:59789"/>
    </ligand>
</feature>
<dbReference type="Proteomes" id="UP000633136">
    <property type="component" value="Unassembled WGS sequence"/>
</dbReference>
<dbReference type="Pfam" id="PF00398">
    <property type="entry name" value="RrnaAD"/>
    <property type="match status" value="1"/>
</dbReference>
<dbReference type="GO" id="GO:0000179">
    <property type="term" value="F:rRNA (adenine-N6,N6-)-dimethyltransferase activity"/>
    <property type="evidence" value="ECO:0007669"/>
    <property type="project" value="UniProtKB-UniRule"/>
</dbReference>
<dbReference type="GO" id="GO:0003723">
    <property type="term" value="F:RNA binding"/>
    <property type="evidence" value="ECO:0007669"/>
    <property type="project" value="UniProtKB-UniRule"/>
</dbReference>
<dbReference type="PANTHER" id="PTHR11727:SF7">
    <property type="entry name" value="DIMETHYLADENOSINE TRANSFERASE-RELATED"/>
    <property type="match status" value="1"/>
</dbReference>
<name>A0A917AUW6_9MICC</name>
<evidence type="ECO:0000313" key="7">
    <source>
        <dbReference type="EMBL" id="GGE77941.1"/>
    </source>
</evidence>
<dbReference type="AlphaFoldDB" id="A0A917AUW6"/>
<dbReference type="PANTHER" id="PTHR11727">
    <property type="entry name" value="DIMETHYLADENOSINE TRANSFERASE"/>
    <property type="match status" value="1"/>
</dbReference>
<evidence type="ECO:0000313" key="8">
    <source>
        <dbReference type="Proteomes" id="UP000633136"/>
    </source>
</evidence>
<dbReference type="PROSITE" id="PS01131">
    <property type="entry name" value="RRNA_A_DIMETH"/>
    <property type="match status" value="1"/>
</dbReference>
<dbReference type="InterPro" id="IPR029063">
    <property type="entry name" value="SAM-dependent_MTases_sf"/>
</dbReference>
<keyword evidence="2 5" id="KW-0808">Transferase</keyword>
<organism evidence="7 8">
    <name type="scientific">Nesterenkonia cremea</name>
    <dbReference type="NCBI Taxonomy" id="1882340"/>
    <lineage>
        <taxon>Bacteria</taxon>
        <taxon>Bacillati</taxon>
        <taxon>Actinomycetota</taxon>
        <taxon>Actinomycetes</taxon>
        <taxon>Micrococcales</taxon>
        <taxon>Micrococcaceae</taxon>
        <taxon>Nesterenkonia</taxon>
    </lineage>
</organism>
<protein>
    <recommendedName>
        <fullName evidence="6">Ribosomal RNA adenine methylase transferase N-terminal domain-containing protein</fullName>
    </recommendedName>
</protein>
<evidence type="ECO:0000256" key="4">
    <source>
        <dbReference type="ARBA" id="ARBA00022884"/>
    </source>
</evidence>
<proteinExistence type="inferred from homology"/>
<evidence type="ECO:0000256" key="5">
    <source>
        <dbReference type="PROSITE-ProRule" id="PRU01026"/>
    </source>
</evidence>
<keyword evidence="3 5" id="KW-0949">S-adenosyl-L-methionine</keyword>
<evidence type="ECO:0000259" key="6">
    <source>
        <dbReference type="SMART" id="SM00650"/>
    </source>
</evidence>
<dbReference type="InterPro" id="IPR023165">
    <property type="entry name" value="rRNA_Ade_diMease-like_C"/>
</dbReference>
<dbReference type="CDD" id="cd02440">
    <property type="entry name" value="AdoMet_MTases"/>
    <property type="match status" value="1"/>
</dbReference>
<comment type="similarity">
    <text evidence="5">Belongs to the class I-like SAM-binding methyltransferase superfamily. rRNA adenine N(6)-methyltransferase family.</text>
</comment>
<feature type="binding site" evidence="5">
    <location>
        <position position="61"/>
    </location>
    <ligand>
        <name>S-adenosyl-L-methionine</name>
        <dbReference type="ChEBI" id="CHEBI:59789"/>
    </ligand>
</feature>
<dbReference type="Gene3D" id="1.10.8.100">
    <property type="entry name" value="Ribosomal RNA adenine dimethylase-like, domain 2"/>
    <property type="match status" value="1"/>
</dbReference>
<dbReference type="InterPro" id="IPR020596">
    <property type="entry name" value="rRNA_Ade_Mease_Trfase_CS"/>
</dbReference>
<dbReference type="InterPro" id="IPR001737">
    <property type="entry name" value="KsgA/Erm"/>
</dbReference>
<keyword evidence="1 5" id="KW-0489">Methyltransferase</keyword>
<dbReference type="EMBL" id="BMIS01000017">
    <property type="protein sequence ID" value="GGE77941.1"/>
    <property type="molecule type" value="Genomic_DNA"/>
</dbReference>
<evidence type="ECO:0000256" key="3">
    <source>
        <dbReference type="ARBA" id="ARBA00022691"/>
    </source>
</evidence>
<sequence length="274" mass="30870">MHTYTDGRHEHGQNFLRDRRIIRRMIDLAAQTQGPILEIGPGRGALTFPLEELGRPVTAVETDRRLAQRLSRSCGRRTSVVHGDFLQHRLPEAPHTVVGNLPFHLTTAILRRLLHHQHWEQAVLITQWEVARRRAGVGGASMMTAQWAPYYSFELQARVPAQAYSPAPAVDGGILTVTRRQDPLLLWKQRRAYAGFVHRLFTGPGRGMAQILQRTQGLTRAEAGRRLGEAGIRASDLPKQLTAEQWVELFRRCGSGGGSNLSPRRGRRSRRPAR</sequence>
<reference evidence="7" key="2">
    <citation type="submission" date="2020-09" db="EMBL/GenBank/DDBJ databases">
        <authorList>
            <person name="Sun Q."/>
            <person name="Zhou Y."/>
        </authorList>
    </citation>
    <scope>NUCLEOTIDE SEQUENCE</scope>
    <source>
        <strain evidence="7">CGMCC 1.15388</strain>
    </source>
</reference>
<dbReference type="InterPro" id="IPR020598">
    <property type="entry name" value="rRNA_Ade_methylase_Trfase_N"/>
</dbReference>
<dbReference type="SMART" id="SM00650">
    <property type="entry name" value="rADc"/>
    <property type="match status" value="1"/>
</dbReference>
<reference evidence="7" key="1">
    <citation type="journal article" date="2014" name="Int. J. Syst. Evol. Microbiol.">
        <title>Complete genome sequence of Corynebacterium casei LMG S-19264T (=DSM 44701T), isolated from a smear-ripened cheese.</title>
        <authorList>
            <consortium name="US DOE Joint Genome Institute (JGI-PGF)"/>
            <person name="Walter F."/>
            <person name="Albersmeier A."/>
            <person name="Kalinowski J."/>
            <person name="Ruckert C."/>
        </authorList>
    </citation>
    <scope>NUCLEOTIDE SEQUENCE</scope>
    <source>
        <strain evidence="7">CGMCC 1.15388</strain>
    </source>
</reference>
<dbReference type="PROSITE" id="PS51689">
    <property type="entry name" value="SAM_RNA_A_N6_MT"/>
    <property type="match status" value="1"/>
</dbReference>
<evidence type="ECO:0000256" key="1">
    <source>
        <dbReference type="ARBA" id="ARBA00022603"/>
    </source>
</evidence>
<gene>
    <name evidence="7" type="ORF">GCM10011401_26510</name>
</gene>
<dbReference type="NCBIfam" id="NF000499">
    <property type="entry name" value="Erm23S_rRNA_broad"/>
    <property type="match status" value="1"/>
</dbReference>
<keyword evidence="8" id="KW-1185">Reference proteome</keyword>